<reference evidence="3 4" key="1">
    <citation type="submission" date="2021-06" db="EMBL/GenBank/DDBJ databases">
        <title>Actinoplanes lichenicola sp. nov., and Actinoplanes ovalisporus sp. nov., isolated from lichen in Thailand.</title>
        <authorList>
            <person name="Saeng-In P."/>
            <person name="Kanchanasin P."/>
            <person name="Yuki M."/>
            <person name="Kudo T."/>
            <person name="Ohkuma M."/>
            <person name="Phongsopitanun W."/>
            <person name="Tanasupawat S."/>
        </authorList>
    </citation>
    <scope>NUCLEOTIDE SEQUENCE [LARGE SCALE GENOMIC DNA]</scope>
    <source>
        <strain evidence="3 4">NBRC 110975</strain>
    </source>
</reference>
<name>A0ABS5YMQ1_9ACTN</name>
<keyword evidence="4" id="KW-1185">Reference proteome</keyword>
<dbReference type="InterPro" id="IPR051448">
    <property type="entry name" value="CdaR-like_regulators"/>
</dbReference>
<dbReference type="SUPFAM" id="SSF55781">
    <property type="entry name" value="GAF domain-like"/>
    <property type="match status" value="1"/>
</dbReference>
<evidence type="ECO:0000313" key="4">
    <source>
        <dbReference type="Proteomes" id="UP001519654"/>
    </source>
</evidence>
<dbReference type="Gene3D" id="3.30.450.40">
    <property type="match status" value="1"/>
</dbReference>
<dbReference type="InterPro" id="IPR003018">
    <property type="entry name" value="GAF"/>
</dbReference>
<dbReference type="Pfam" id="PF13556">
    <property type="entry name" value="HTH_30"/>
    <property type="match status" value="1"/>
</dbReference>
<dbReference type="EMBL" id="JAHKKG010000003">
    <property type="protein sequence ID" value="MBU2664023.1"/>
    <property type="molecule type" value="Genomic_DNA"/>
</dbReference>
<dbReference type="Pfam" id="PF17853">
    <property type="entry name" value="GGDEF_2"/>
    <property type="match status" value="1"/>
</dbReference>
<feature type="domain" description="GAF" evidence="2">
    <location>
        <begin position="28"/>
        <end position="185"/>
    </location>
</feature>
<dbReference type="Gene3D" id="1.10.10.2840">
    <property type="entry name" value="PucR C-terminal helix-turn-helix domain"/>
    <property type="match status" value="1"/>
</dbReference>
<dbReference type="Proteomes" id="UP001519654">
    <property type="component" value="Unassembled WGS sequence"/>
</dbReference>
<gene>
    <name evidence="3" type="ORF">KOI35_11030</name>
</gene>
<dbReference type="InterPro" id="IPR025736">
    <property type="entry name" value="PucR_C-HTH_dom"/>
</dbReference>
<dbReference type="SMART" id="SM00065">
    <property type="entry name" value="GAF"/>
    <property type="match status" value="1"/>
</dbReference>
<comment type="similarity">
    <text evidence="1">Belongs to the CdaR family.</text>
</comment>
<dbReference type="InterPro" id="IPR029016">
    <property type="entry name" value="GAF-like_dom_sf"/>
</dbReference>
<protein>
    <submittedName>
        <fullName evidence="3">GAF domain-containing protein</fullName>
    </submittedName>
</protein>
<dbReference type="Pfam" id="PF13185">
    <property type="entry name" value="GAF_2"/>
    <property type="match status" value="1"/>
</dbReference>
<sequence>MQTTGAVQLRPWLEAIAAIATALNRPVSLPEVLDLVSATASNLLGYDFCAVLLVDDARTKLVITGAHGLSPRYIEQVNADHPVVLEPDGEPRAPSSRAFLTGASVQVADTVADATFLPWGGVARQQGYRSMISVPVFSAGVPVGTLNCYTRIPHDFTPGEQELLSLLADQAGVAIETARLRERQVATIADLTTANTALRRGEEVHEQFTRVALRGGGVTGVAAALAELLGTPVAVVEEPSGAHLAGDETAAGWSTPVVLGNETVAHIRITGSRRPVAVLDVRALEHAATVCALEILRSRTAREVEWRLSGEVVSDLLTGSPAGLVTAAERAARLGFDLAKPHSVIVVSAGSPRILSVARSLAGRGLVGTVGDDVVLLWPGAAADRADDLLAQLRRAGVGPETAVAVSPLCSALADYPSAYRRGRGAATVARLRGRTASVATFESLGVHGLLLQLEDVNELRRFAAETLAPVRTYDAARGTALEETLRAYVTNDLNTAATAAALFVHPNTVNLRIRKAEQLLGVSTTQVRVLAELQVALSADDVADAL</sequence>
<evidence type="ECO:0000256" key="1">
    <source>
        <dbReference type="ARBA" id="ARBA00006754"/>
    </source>
</evidence>
<dbReference type="RefSeq" id="WP_215786201.1">
    <property type="nucleotide sequence ID" value="NZ_JAHKKG010000003.1"/>
</dbReference>
<evidence type="ECO:0000313" key="3">
    <source>
        <dbReference type="EMBL" id="MBU2664023.1"/>
    </source>
</evidence>
<proteinExistence type="inferred from homology"/>
<dbReference type="InterPro" id="IPR042070">
    <property type="entry name" value="PucR_C-HTH_sf"/>
</dbReference>
<organism evidence="3 4">
    <name type="scientific">Paractinoplanes bogorensis</name>
    <dbReference type="NCBI Taxonomy" id="1610840"/>
    <lineage>
        <taxon>Bacteria</taxon>
        <taxon>Bacillati</taxon>
        <taxon>Actinomycetota</taxon>
        <taxon>Actinomycetes</taxon>
        <taxon>Micromonosporales</taxon>
        <taxon>Micromonosporaceae</taxon>
        <taxon>Paractinoplanes</taxon>
    </lineage>
</organism>
<evidence type="ECO:0000259" key="2">
    <source>
        <dbReference type="SMART" id="SM00065"/>
    </source>
</evidence>
<dbReference type="PANTHER" id="PTHR33744">
    <property type="entry name" value="CARBOHYDRATE DIACID REGULATOR"/>
    <property type="match status" value="1"/>
</dbReference>
<accession>A0ABS5YMQ1</accession>
<dbReference type="PANTHER" id="PTHR33744:SF1">
    <property type="entry name" value="DNA-BINDING TRANSCRIPTIONAL ACTIVATOR ADER"/>
    <property type="match status" value="1"/>
</dbReference>
<comment type="caution">
    <text evidence="3">The sequence shown here is derived from an EMBL/GenBank/DDBJ whole genome shotgun (WGS) entry which is preliminary data.</text>
</comment>
<dbReference type="InterPro" id="IPR041522">
    <property type="entry name" value="CdaR_GGDEF"/>
</dbReference>